<dbReference type="CDD" id="cd04056">
    <property type="entry name" value="Peptidases_S53"/>
    <property type="match status" value="1"/>
</dbReference>
<dbReference type="GO" id="GO:0046872">
    <property type="term" value="F:metal ion binding"/>
    <property type="evidence" value="ECO:0007669"/>
    <property type="project" value="UniProtKB-UniRule"/>
</dbReference>
<dbReference type="SMART" id="SM00944">
    <property type="entry name" value="Pro-kuma_activ"/>
    <property type="match status" value="1"/>
</dbReference>
<comment type="cofactor">
    <cofactor evidence="15">
        <name>Ca(2+)</name>
        <dbReference type="ChEBI" id="CHEBI:29108"/>
    </cofactor>
    <text evidence="15">Binds 1 Ca(2+) ion per subunit.</text>
</comment>
<keyword evidence="11 15" id="KW-0106">Calcium</keyword>
<feature type="active site" description="Charge relay system" evidence="15">
    <location>
        <position position="294"/>
    </location>
</feature>
<evidence type="ECO:0000256" key="11">
    <source>
        <dbReference type="ARBA" id="ARBA00022837"/>
    </source>
</evidence>
<dbReference type="GO" id="GO:0004252">
    <property type="term" value="F:serine-type endopeptidase activity"/>
    <property type="evidence" value="ECO:0007669"/>
    <property type="project" value="UniProtKB-UniRule"/>
</dbReference>
<dbReference type="InterPro" id="IPR030400">
    <property type="entry name" value="Sedolisin_dom"/>
</dbReference>
<evidence type="ECO:0000256" key="16">
    <source>
        <dbReference type="SAM" id="SignalP"/>
    </source>
</evidence>
<evidence type="ECO:0000313" key="18">
    <source>
        <dbReference type="EMBL" id="ETW83670.1"/>
    </source>
</evidence>
<dbReference type="SUPFAM" id="SSF54897">
    <property type="entry name" value="Protease propeptides/inhibitors"/>
    <property type="match status" value="1"/>
</dbReference>
<evidence type="ECO:0000256" key="8">
    <source>
        <dbReference type="ARBA" id="ARBA00022729"/>
    </source>
</evidence>
<keyword evidence="14" id="KW-0325">Glycoprotein</keyword>
<dbReference type="STRING" id="747525.W4KEC3"/>
<evidence type="ECO:0000256" key="1">
    <source>
        <dbReference type="ARBA" id="ARBA00001910"/>
    </source>
</evidence>
<feature type="binding site" evidence="15">
    <location>
        <position position="556"/>
    </location>
    <ligand>
        <name>Ca(2+)</name>
        <dbReference type="ChEBI" id="CHEBI:29108"/>
    </ligand>
</feature>
<dbReference type="PROSITE" id="PS00138">
    <property type="entry name" value="SUBTILASE_SER"/>
    <property type="match status" value="1"/>
</dbReference>
<feature type="signal peptide" evidence="16">
    <location>
        <begin position="1"/>
        <end position="15"/>
    </location>
</feature>
<dbReference type="OrthoDB" id="409122at2759"/>
<dbReference type="InterPro" id="IPR015366">
    <property type="entry name" value="S53_propep"/>
</dbReference>
<dbReference type="GO" id="GO:0005576">
    <property type="term" value="C:extracellular region"/>
    <property type="evidence" value="ECO:0007669"/>
    <property type="project" value="UniProtKB-SubCell"/>
</dbReference>
<feature type="active site" description="Charge relay system" evidence="15">
    <location>
        <position position="298"/>
    </location>
</feature>
<keyword evidence="7 15" id="KW-0479">Metal-binding</keyword>
<evidence type="ECO:0000259" key="17">
    <source>
        <dbReference type="PROSITE" id="PS51695"/>
    </source>
</evidence>
<evidence type="ECO:0000256" key="5">
    <source>
        <dbReference type="ARBA" id="ARBA00022525"/>
    </source>
</evidence>
<keyword evidence="9 15" id="KW-0378">Hydrolase</keyword>
<comment type="subcellular location">
    <subcellularLocation>
        <location evidence="3">Secreted</location>
        <location evidence="3">Extracellular space</location>
    </subcellularLocation>
</comment>
<dbReference type="InParanoid" id="W4KEC3"/>
<accession>W4KEC3</accession>
<evidence type="ECO:0000256" key="3">
    <source>
        <dbReference type="ARBA" id="ARBA00004239"/>
    </source>
</evidence>
<gene>
    <name evidence="18" type="ORF">HETIRDRAFT_150764</name>
</gene>
<dbReference type="SUPFAM" id="SSF52743">
    <property type="entry name" value="Subtilisin-like"/>
    <property type="match status" value="1"/>
</dbReference>
<feature type="binding site" evidence="15">
    <location>
        <position position="577"/>
    </location>
    <ligand>
        <name>Ca(2+)</name>
        <dbReference type="ChEBI" id="CHEBI:29108"/>
    </ligand>
</feature>
<evidence type="ECO:0000256" key="4">
    <source>
        <dbReference type="ARBA" id="ARBA00012462"/>
    </source>
</evidence>
<evidence type="ECO:0000256" key="6">
    <source>
        <dbReference type="ARBA" id="ARBA00022670"/>
    </source>
</evidence>
<evidence type="ECO:0000256" key="14">
    <source>
        <dbReference type="ARBA" id="ARBA00023180"/>
    </source>
</evidence>
<dbReference type="PROSITE" id="PS51695">
    <property type="entry name" value="SEDOLISIN"/>
    <property type="match status" value="1"/>
</dbReference>
<dbReference type="AlphaFoldDB" id="W4KEC3"/>
<dbReference type="KEGG" id="hir:HETIRDRAFT_150764"/>
<dbReference type="PANTHER" id="PTHR14218:SF15">
    <property type="entry name" value="TRIPEPTIDYL-PEPTIDASE 1"/>
    <property type="match status" value="1"/>
</dbReference>
<proteinExistence type="predicted"/>
<keyword evidence="12" id="KW-0843">Virulence</keyword>
<dbReference type="Pfam" id="PF00082">
    <property type="entry name" value="Peptidase_S8"/>
    <property type="match status" value="1"/>
</dbReference>
<evidence type="ECO:0000256" key="15">
    <source>
        <dbReference type="PROSITE-ProRule" id="PRU01032"/>
    </source>
</evidence>
<dbReference type="InterPro" id="IPR023828">
    <property type="entry name" value="Peptidase_S8_Ser-AS"/>
</dbReference>
<evidence type="ECO:0000256" key="7">
    <source>
        <dbReference type="ARBA" id="ARBA00022723"/>
    </source>
</evidence>
<dbReference type="FunFam" id="3.40.50.200:FF:000015">
    <property type="entry name" value="Tripeptidyl peptidase A"/>
    <property type="match status" value="1"/>
</dbReference>
<keyword evidence="10 15" id="KW-0720">Serine protease</keyword>
<reference evidence="18 19" key="1">
    <citation type="journal article" date="2012" name="New Phytol.">
        <title>Insight into trade-off between wood decay and parasitism from the genome of a fungal forest pathogen.</title>
        <authorList>
            <person name="Olson A."/>
            <person name="Aerts A."/>
            <person name="Asiegbu F."/>
            <person name="Belbahri L."/>
            <person name="Bouzid O."/>
            <person name="Broberg A."/>
            <person name="Canback B."/>
            <person name="Coutinho P.M."/>
            <person name="Cullen D."/>
            <person name="Dalman K."/>
            <person name="Deflorio G."/>
            <person name="van Diepen L.T."/>
            <person name="Dunand C."/>
            <person name="Duplessis S."/>
            <person name="Durling M."/>
            <person name="Gonthier P."/>
            <person name="Grimwood J."/>
            <person name="Fossdal C.G."/>
            <person name="Hansson D."/>
            <person name="Henrissat B."/>
            <person name="Hietala A."/>
            <person name="Himmelstrand K."/>
            <person name="Hoffmeister D."/>
            <person name="Hogberg N."/>
            <person name="James T.Y."/>
            <person name="Karlsson M."/>
            <person name="Kohler A."/>
            <person name="Kues U."/>
            <person name="Lee Y.H."/>
            <person name="Lin Y.C."/>
            <person name="Lind M."/>
            <person name="Lindquist E."/>
            <person name="Lombard V."/>
            <person name="Lucas S."/>
            <person name="Lunden K."/>
            <person name="Morin E."/>
            <person name="Murat C."/>
            <person name="Park J."/>
            <person name="Raffaello T."/>
            <person name="Rouze P."/>
            <person name="Salamov A."/>
            <person name="Schmutz J."/>
            <person name="Solheim H."/>
            <person name="Stahlberg J."/>
            <person name="Velez H."/>
            <person name="de Vries R.P."/>
            <person name="Wiebenga A."/>
            <person name="Woodward S."/>
            <person name="Yakovlev I."/>
            <person name="Garbelotto M."/>
            <person name="Martin F."/>
            <person name="Grigoriev I.V."/>
            <person name="Stenlid J."/>
        </authorList>
    </citation>
    <scope>NUCLEOTIDE SEQUENCE [LARGE SCALE GENOMIC DNA]</scope>
    <source>
        <strain evidence="18 19">TC 32-1</strain>
    </source>
</reference>
<evidence type="ECO:0000313" key="19">
    <source>
        <dbReference type="Proteomes" id="UP000030671"/>
    </source>
</evidence>
<dbReference type="PANTHER" id="PTHR14218">
    <property type="entry name" value="PROTEASE S8 TRIPEPTIDYL PEPTIDASE I CLN2"/>
    <property type="match status" value="1"/>
</dbReference>
<dbReference type="eggNOG" id="ENOG502QR6D">
    <property type="taxonomic scope" value="Eukaryota"/>
</dbReference>
<keyword evidence="19" id="KW-1185">Reference proteome</keyword>
<keyword evidence="8 16" id="KW-0732">Signal</keyword>
<feature type="binding site" evidence="15">
    <location>
        <position position="575"/>
    </location>
    <ligand>
        <name>Ca(2+)</name>
        <dbReference type="ChEBI" id="CHEBI:29108"/>
    </ligand>
</feature>
<dbReference type="Gene3D" id="3.40.50.200">
    <property type="entry name" value="Peptidase S8/S53 domain"/>
    <property type="match status" value="1"/>
</dbReference>
<evidence type="ECO:0000256" key="12">
    <source>
        <dbReference type="ARBA" id="ARBA00023026"/>
    </source>
</evidence>
<dbReference type="Proteomes" id="UP000030671">
    <property type="component" value="Unassembled WGS sequence"/>
</dbReference>
<dbReference type="EMBL" id="KI925456">
    <property type="protein sequence ID" value="ETW83670.1"/>
    <property type="molecule type" value="Genomic_DNA"/>
</dbReference>
<keyword evidence="13" id="KW-0865">Zymogen</keyword>
<name>W4KEC3_HETIT</name>
<dbReference type="GO" id="GO:0008240">
    <property type="term" value="F:tripeptidyl-peptidase activity"/>
    <property type="evidence" value="ECO:0007669"/>
    <property type="project" value="UniProtKB-EC"/>
</dbReference>
<feature type="active site" description="Charge relay system" evidence="15">
    <location>
        <position position="514"/>
    </location>
</feature>
<sequence>MLVLPAIILAALAHAAPHSTPRLKERVPVPRNWVRLASAPADHTIALRIALPQPRFSELEAHLYEVSDPAHARYGAHLSKEDVEALVRPHAESVDAVDAWLASHGIKESDCHRSPAKDWVKVDVPVSLAEKMLDTKYHIWQHADGDTLVRTTSYSLPEHLHAHVDLVQPTTLFSRFRKHRSTISIFEQDQDQAVPAASAKLSAAAASDQLVDASCNTSITIKCLQEIYNIGDYVANGTNGNAIGLTGYLEQFANIADLQKFFAAQRPDAVNSTFETVLINGGQNDQNVSLAGVEANLDTQFAFGLAFPTPGTFWSTGGSPPFIPDENTPTDTNEPYIDWLSFVLNQTTLPQSISTSYGDDEQTVPQSYAERACQEFAQLGARGVSLMFSSGDGGVGDGDSDPATQTCITNDGTNTTRFLPSFPASCPFVTAVGGTQHFPEVAVSRFFSGGGFSNYFARPAYQEAAVSQYLATLPEGTYAGLFNSSGRAYPDVAAQGDFFLIFFQGQTGHVGGTSASSPTFAGVVALLNDVRINAGLPPLGFLNPLLYSVGAAGLNDITVGNNAGCGTEGFNASTGWDPVTGLGTPNFGKLKDIVLAA</sequence>
<comment type="function">
    <text evidence="2">Secreted tripeptidyl-peptidase which degrades proteins at acidic pHs and is involved in virulence.</text>
</comment>
<dbReference type="RefSeq" id="XP_009543438.1">
    <property type="nucleotide sequence ID" value="XM_009545143.1"/>
</dbReference>
<feature type="domain" description="Peptidase S53" evidence="17">
    <location>
        <begin position="218"/>
        <end position="597"/>
    </location>
</feature>
<evidence type="ECO:0000256" key="9">
    <source>
        <dbReference type="ARBA" id="ARBA00022801"/>
    </source>
</evidence>
<evidence type="ECO:0000256" key="2">
    <source>
        <dbReference type="ARBA" id="ARBA00002451"/>
    </source>
</evidence>
<dbReference type="InterPro" id="IPR050819">
    <property type="entry name" value="Tripeptidyl-peptidase_I"/>
</dbReference>
<comment type="catalytic activity">
    <reaction evidence="1">
        <text>Release of an N-terminal tripeptide from a polypeptide.</text>
        <dbReference type="EC" id="3.4.14.10"/>
    </reaction>
</comment>
<dbReference type="InterPro" id="IPR000209">
    <property type="entry name" value="Peptidase_S8/S53_dom"/>
</dbReference>
<dbReference type="EC" id="3.4.14.10" evidence="4"/>
<protein>
    <recommendedName>
        <fullName evidence="4">tripeptidyl-peptidase II</fullName>
        <ecNumber evidence="4">3.4.14.10</ecNumber>
    </recommendedName>
</protein>
<dbReference type="GO" id="GO:0006508">
    <property type="term" value="P:proteolysis"/>
    <property type="evidence" value="ECO:0007669"/>
    <property type="project" value="UniProtKB-KW"/>
</dbReference>
<dbReference type="InterPro" id="IPR036852">
    <property type="entry name" value="Peptidase_S8/S53_dom_sf"/>
</dbReference>
<evidence type="ECO:0000256" key="13">
    <source>
        <dbReference type="ARBA" id="ARBA00023145"/>
    </source>
</evidence>
<keyword evidence="5" id="KW-0964">Secreted</keyword>
<dbReference type="CDD" id="cd11377">
    <property type="entry name" value="Pro-peptidase_S53"/>
    <property type="match status" value="1"/>
</dbReference>
<dbReference type="GeneID" id="20667372"/>
<evidence type="ECO:0000256" key="10">
    <source>
        <dbReference type="ARBA" id="ARBA00022825"/>
    </source>
</evidence>
<keyword evidence="6 15" id="KW-0645">Protease</keyword>
<dbReference type="HOGENOM" id="CLU_013783_3_0_1"/>
<organism evidence="18 19">
    <name type="scientific">Heterobasidion irregulare (strain TC 32-1)</name>
    <dbReference type="NCBI Taxonomy" id="747525"/>
    <lineage>
        <taxon>Eukaryota</taxon>
        <taxon>Fungi</taxon>
        <taxon>Dikarya</taxon>
        <taxon>Basidiomycota</taxon>
        <taxon>Agaricomycotina</taxon>
        <taxon>Agaricomycetes</taxon>
        <taxon>Russulales</taxon>
        <taxon>Bondarzewiaceae</taxon>
        <taxon>Heterobasidion</taxon>
        <taxon>Heterobasidion annosum species complex</taxon>
    </lineage>
</organism>
<dbReference type="Pfam" id="PF09286">
    <property type="entry name" value="Pro-kuma_activ"/>
    <property type="match status" value="1"/>
</dbReference>
<feature type="binding site" evidence="15">
    <location>
        <position position="557"/>
    </location>
    <ligand>
        <name>Ca(2+)</name>
        <dbReference type="ChEBI" id="CHEBI:29108"/>
    </ligand>
</feature>
<feature type="chain" id="PRO_5012519978" description="tripeptidyl-peptidase II" evidence="16">
    <location>
        <begin position="16"/>
        <end position="597"/>
    </location>
</feature>